<dbReference type="EMBL" id="RMBX01000009">
    <property type="protein sequence ID" value="RPD39920.1"/>
    <property type="molecule type" value="Genomic_DNA"/>
</dbReference>
<reference evidence="2" key="1">
    <citation type="submission" date="2018-11" db="EMBL/GenBank/DDBJ databases">
        <title>Chitinophaga lutea sp.nov., isolate from arsenic contaminated soil.</title>
        <authorList>
            <person name="Zong Y."/>
        </authorList>
    </citation>
    <scope>NUCLEOTIDE SEQUENCE [LARGE SCALE GENOMIC DNA]</scope>
    <source>
        <strain evidence="2">YLT18</strain>
    </source>
</reference>
<dbReference type="InterPro" id="IPR038056">
    <property type="entry name" value="YjbR-like_sf"/>
</dbReference>
<dbReference type="InterPro" id="IPR058532">
    <property type="entry name" value="YjbR/MT2646/Rv2570-like"/>
</dbReference>
<gene>
    <name evidence="1" type="ORF">EG028_17510</name>
</gene>
<sequence>MISMETFREVCLSMPEAYEVLHWGNPAFRTKKRIFATVQEAAHTANFGFTPEVQAAFCGQDGDSFFPVKGGWGLQGWTTVHLKKVKKSMLISAVQSAWYGAAPDKLQEQYRMQNGL</sequence>
<dbReference type="SUPFAM" id="SSF142906">
    <property type="entry name" value="YjbR-like"/>
    <property type="match status" value="1"/>
</dbReference>
<comment type="caution">
    <text evidence="1">The sequence shown here is derived from an EMBL/GenBank/DDBJ whole genome shotgun (WGS) entry which is preliminary data.</text>
</comment>
<name>A0A3N4MIL4_9BACT</name>
<evidence type="ECO:0000313" key="1">
    <source>
        <dbReference type="EMBL" id="RPD39920.1"/>
    </source>
</evidence>
<dbReference type="Pfam" id="PF04237">
    <property type="entry name" value="YjbR"/>
    <property type="match status" value="1"/>
</dbReference>
<keyword evidence="1" id="KW-0238">DNA-binding</keyword>
<dbReference type="Gene3D" id="3.90.1150.30">
    <property type="match status" value="1"/>
</dbReference>
<dbReference type="AlphaFoldDB" id="A0A3N4MIL4"/>
<accession>A0A3N4MIL4</accession>
<proteinExistence type="predicted"/>
<organism evidence="1 2">
    <name type="scientific">Chitinophaga barathri</name>
    <dbReference type="NCBI Taxonomy" id="1647451"/>
    <lineage>
        <taxon>Bacteria</taxon>
        <taxon>Pseudomonadati</taxon>
        <taxon>Bacteroidota</taxon>
        <taxon>Chitinophagia</taxon>
        <taxon>Chitinophagales</taxon>
        <taxon>Chitinophagaceae</taxon>
        <taxon>Chitinophaga</taxon>
    </lineage>
</organism>
<keyword evidence="2" id="KW-1185">Reference proteome</keyword>
<protein>
    <submittedName>
        <fullName evidence="1">MmcQ/YjbR family DNA-binding protein</fullName>
    </submittedName>
</protein>
<evidence type="ECO:0000313" key="2">
    <source>
        <dbReference type="Proteomes" id="UP000279089"/>
    </source>
</evidence>
<dbReference type="Proteomes" id="UP000279089">
    <property type="component" value="Unassembled WGS sequence"/>
</dbReference>
<dbReference type="GO" id="GO:0003677">
    <property type="term" value="F:DNA binding"/>
    <property type="evidence" value="ECO:0007669"/>
    <property type="project" value="UniProtKB-KW"/>
</dbReference>
<dbReference type="OrthoDB" id="277063at2"/>